<dbReference type="SUPFAM" id="SSF53098">
    <property type="entry name" value="Ribonuclease H-like"/>
    <property type="match status" value="1"/>
</dbReference>
<dbReference type="PROSITE" id="PS50994">
    <property type="entry name" value="INTEGRASE"/>
    <property type="match status" value="1"/>
</dbReference>
<dbReference type="NCBIfam" id="NF033516">
    <property type="entry name" value="transpos_IS3"/>
    <property type="match status" value="1"/>
</dbReference>
<evidence type="ECO:0000313" key="3">
    <source>
        <dbReference type="Proteomes" id="UP000199002"/>
    </source>
</evidence>
<dbReference type="InterPro" id="IPR025948">
    <property type="entry name" value="HTH-like_dom"/>
</dbReference>
<dbReference type="InterPro" id="IPR050900">
    <property type="entry name" value="Transposase_IS3/IS150/IS904"/>
</dbReference>
<proteinExistence type="predicted"/>
<evidence type="ECO:0000313" key="2">
    <source>
        <dbReference type="EMBL" id="SEA98835.1"/>
    </source>
</evidence>
<dbReference type="AlphaFoldDB" id="A0A1H4FNH3"/>
<accession>A0A1H4FNH3</accession>
<dbReference type="EMBL" id="FNQJ01000090">
    <property type="protein sequence ID" value="SEA98835.1"/>
    <property type="molecule type" value="Genomic_DNA"/>
</dbReference>
<dbReference type="Pfam" id="PF00665">
    <property type="entry name" value="rve"/>
    <property type="match status" value="1"/>
</dbReference>
<sequence length="221" mass="25426">MRQQYPVSVSCGVLEVSASGYFNWLRRPQDMAGRPGGRHSDEAVLAHIRVIHTEVKGEYGWPRMHKELLARGIRVGKDRVRKLMQQHGIRARTKRKFVVTTDSKHSLPEAPDLVQRRFNPEAPNQLWSGDITYIATDEGWLYLAGVIDLFSRQVVGWSLQPHMQASLVKDALAMAWWRRRPPPGLIFHSDRGSQYCSGEFQNALKDWKMRSSMSRKGNCWD</sequence>
<feature type="non-terminal residue" evidence="2">
    <location>
        <position position="221"/>
    </location>
</feature>
<feature type="domain" description="Integrase catalytic" evidence="1">
    <location>
        <begin position="119"/>
        <end position="221"/>
    </location>
</feature>
<dbReference type="Proteomes" id="UP000199002">
    <property type="component" value="Unassembled WGS sequence"/>
</dbReference>
<dbReference type="GO" id="GO:0003676">
    <property type="term" value="F:nucleic acid binding"/>
    <property type="evidence" value="ECO:0007669"/>
    <property type="project" value="InterPro"/>
</dbReference>
<dbReference type="PANTHER" id="PTHR46889:SF4">
    <property type="entry name" value="TRANSPOSASE INSO FOR INSERTION SEQUENCE ELEMENT IS911B-RELATED"/>
    <property type="match status" value="1"/>
</dbReference>
<dbReference type="GO" id="GO:0015074">
    <property type="term" value="P:DNA integration"/>
    <property type="evidence" value="ECO:0007669"/>
    <property type="project" value="InterPro"/>
</dbReference>
<dbReference type="Pfam" id="PF13276">
    <property type="entry name" value="HTH_21"/>
    <property type="match status" value="1"/>
</dbReference>
<keyword evidence="3" id="KW-1185">Reference proteome</keyword>
<dbReference type="Gene3D" id="3.30.420.10">
    <property type="entry name" value="Ribonuclease H-like superfamily/Ribonuclease H"/>
    <property type="match status" value="1"/>
</dbReference>
<dbReference type="PANTHER" id="PTHR46889">
    <property type="entry name" value="TRANSPOSASE INSF FOR INSERTION SEQUENCE IS3B-RELATED"/>
    <property type="match status" value="1"/>
</dbReference>
<dbReference type="InterPro" id="IPR036397">
    <property type="entry name" value="RNaseH_sf"/>
</dbReference>
<reference evidence="3" key="1">
    <citation type="submission" date="2016-10" db="EMBL/GenBank/DDBJ databases">
        <authorList>
            <person name="Varghese N."/>
            <person name="Submissions S."/>
        </authorList>
    </citation>
    <scope>NUCLEOTIDE SEQUENCE [LARGE SCALE GENOMIC DNA]</scope>
    <source>
        <strain evidence="3">DSM 25157</strain>
    </source>
</reference>
<dbReference type="InterPro" id="IPR001584">
    <property type="entry name" value="Integrase_cat-core"/>
</dbReference>
<protein>
    <submittedName>
        <fullName evidence="2">Transposase InsO and inactivated derivatives</fullName>
    </submittedName>
</protein>
<dbReference type="InterPro" id="IPR048020">
    <property type="entry name" value="Transpos_IS3"/>
</dbReference>
<evidence type="ECO:0000259" key="1">
    <source>
        <dbReference type="PROSITE" id="PS50994"/>
    </source>
</evidence>
<gene>
    <name evidence="2" type="ORF">SAMN05421875_1902</name>
</gene>
<organism evidence="2 3">
    <name type="scientific">Acidovorax soli</name>
    <dbReference type="NCBI Taxonomy" id="592050"/>
    <lineage>
        <taxon>Bacteria</taxon>
        <taxon>Pseudomonadati</taxon>
        <taxon>Pseudomonadota</taxon>
        <taxon>Betaproteobacteria</taxon>
        <taxon>Burkholderiales</taxon>
        <taxon>Comamonadaceae</taxon>
        <taxon>Acidovorax</taxon>
    </lineage>
</organism>
<name>A0A1H4FNH3_9BURK</name>
<dbReference type="InterPro" id="IPR012337">
    <property type="entry name" value="RNaseH-like_sf"/>
</dbReference>